<evidence type="ECO:0000313" key="7">
    <source>
        <dbReference type="EMBL" id="KAG2187198.1"/>
    </source>
</evidence>
<dbReference type="InterPro" id="IPR023631">
    <property type="entry name" value="Amidase_dom"/>
</dbReference>
<dbReference type="SUPFAM" id="SSF75304">
    <property type="entry name" value="Amidase signature (AS) enzymes"/>
    <property type="match status" value="1"/>
</dbReference>
<comment type="similarity">
    <text evidence="1">Belongs to the amidase family.</text>
</comment>
<proteinExistence type="inferred from homology"/>
<dbReference type="PANTHER" id="PTHR46072">
    <property type="entry name" value="AMIDASE-RELATED-RELATED"/>
    <property type="match status" value="1"/>
</dbReference>
<feature type="binding site" evidence="4">
    <location>
        <begin position="232"/>
        <end position="235"/>
    </location>
    <ligand>
        <name>substrate</name>
    </ligand>
</feature>
<evidence type="ECO:0000256" key="4">
    <source>
        <dbReference type="PIRSR" id="PIRSR001221-2"/>
    </source>
</evidence>
<dbReference type="EMBL" id="JAEPRA010000003">
    <property type="protein sequence ID" value="KAG2187198.1"/>
    <property type="molecule type" value="Genomic_DNA"/>
</dbReference>
<dbReference type="AlphaFoldDB" id="A0A8H7Q8K8"/>
<dbReference type="Gene3D" id="3.90.1300.10">
    <property type="entry name" value="Amidase signature (AS) domain"/>
    <property type="match status" value="1"/>
</dbReference>
<reference evidence="7" key="1">
    <citation type="submission" date="2020-12" db="EMBL/GenBank/DDBJ databases">
        <title>Metabolic potential, ecology and presence of endohyphal bacteria is reflected in genomic diversity of Mucoromycotina.</title>
        <authorList>
            <person name="Muszewska A."/>
            <person name="Okrasinska A."/>
            <person name="Steczkiewicz K."/>
            <person name="Drgas O."/>
            <person name="Orlowska M."/>
            <person name="Perlinska-Lenart U."/>
            <person name="Aleksandrzak-Piekarczyk T."/>
            <person name="Szatraj K."/>
            <person name="Zielenkiewicz U."/>
            <person name="Pilsyk S."/>
            <person name="Malc E."/>
            <person name="Mieczkowski P."/>
            <person name="Kruszewska J.S."/>
            <person name="Biernat P."/>
            <person name="Pawlowska J."/>
        </authorList>
    </citation>
    <scope>NUCLEOTIDE SEQUENCE</scope>
    <source>
        <strain evidence="7">WA0000051536</strain>
    </source>
</reference>
<feature type="active site" description="Acyl-ester intermediate" evidence="3">
    <location>
        <position position="235"/>
    </location>
</feature>
<dbReference type="PIRSF" id="PIRSF001221">
    <property type="entry name" value="Amidase_fungi"/>
    <property type="match status" value="1"/>
</dbReference>
<comment type="caution">
    <text evidence="7">The sequence shown here is derived from an EMBL/GenBank/DDBJ whole genome shotgun (WGS) entry which is preliminary data.</text>
</comment>
<feature type="active site" description="Charge relay system" evidence="3">
    <location>
        <position position="136"/>
    </location>
</feature>
<evidence type="ECO:0000259" key="6">
    <source>
        <dbReference type="Pfam" id="PF01425"/>
    </source>
</evidence>
<feature type="active site" description="Charge relay system" evidence="3">
    <location>
        <position position="211"/>
    </location>
</feature>
<name>A0A8H7Q8K8_9FUNG</name>
<dbReference type="GO" id="GO:0016787">
    <property type="term" value="F:hydrolase activity"/>
    <property type="evidence" value="ECO:0007669"/>
    <property type="project" value="UniProtKB-KW"/>
</dbReference>
<evidence type="ECO:0000256" key="2">
    <source>
        <dbReference type="ARBA" id="ARBA00022801"/>
    </source>
</evidence>
<feature type="compositionally biased region" description="Polar residues" evidence="5">
    <location>
        <begin position="1"/>
        <end position="13"/>
    </location>
</feature>
<feature type="binding site" evidence="4">
    <location>
        <position position="211"/>
    </location>
    <ligand>
        <name>substrate</name>
    </ligand>
</feature>
<feature type="domain" description="Amidase" evidence="6">
    <location>
        <begin position="81"/>
        <end position="527"/>
    </location>
</feature>
<evidence type="ECO:0000256" key="5">
    <source>
        <dbReference type="SAM" id="MobiDB-lite"/>
    </source>
</evidence>
<feature type="region of interest" description="Disordered" evidence="5">
    <location>
        <begin position="1"/>
        <end position="20"/>
    </location>
</feature>
<evidence type="ECO:0000313" key="8">
    <source>
        <dbReference type="Proteomes" id="UP000612746"/>
    </source>
</evidence>
<keyword evidence="2" id="KW-0378">Hydrolase</keyword>
<dbReference type="InterPro" id="IPR036928">
    <property type="entry name" value="AS_sf"/>
</dbReference>
<accession>A0A8H7Q8K8</accession>
<dbReference type="Pfam" id="PF01425">
    <property type="entry name" value="Amidase"/>
    <property type="match status" value="1"/>
</dbReference>
<evidence type="ECO:0000256" key="3">
    <source>
        <dbReference type="PIRSR" id="PIRSR001221-1"/>
    </source>
</evidence>
<dbReference type="Proteomes" id="UP000612746">
    <property type="component" value="Unassembled WGS sequence"/>
</dbReference>
<sequence>MTVENTVWQQRATAAQERREKQLPDEYRIPKDKMPDASVKNVMNFPQESGLFSTEELEITELSVPALLKAIEDKKWTAVQVTKAYCKRAAYAQQLLNCLSEMVFDRAIAEAQELDDYYEANGKLKGSLHGLPVSIKDNHLLKGTTSGVGFTSWTTTIHNEDSVIAQLLMREGAIIYCKTTVPMAMLSVETESRVYGLTMNPWNRTHTAGGSSGGEGALSAFGGSPVGLGSDIGGSIRVPANYNGIYGIRGTIGRIPTAGTLTGLPGQFHIKSVAGPMARSLESVELIAKLLYNSNPERLDENCVPMPWREPVLPKKLVFGVIRSDKVCRPTPAVTRALEKAIEAVKAQGHEVIEWDPVDVTLAGDISMEFFTADGGDLLKDSMEDEPALEHQFGSLKLKPVPSSRIWAAQRERTKIEKAVLAQWNKSCNLSESGQVMDGIISPVSAVPAYPHRQPMYVTYTSYWNLVDYPSVAFPVLKADASIDGKPEIEYITKAEKQLWDGFDPVACDGGCVGLQIITRRFEDEKALKLAGVISDALKKL</sequence>
<organism evidence="7 8">
    <name type="scientific">Umbelopsis vinacea</name>
    <dbReference type="NCBI Taxonomy" id="44442"/>
    <lineage>
        <taxon>Eukaryota</taxon>
        <taxon>Fungi</taxon>
        <taxon>Fungi incertae sedis</taxon>
        <taxon>Mucoromycota</taxon>
        <taxon>Mucoromycotina</taxon>
        <taxon>Umbelopsidomycetes</taxon>
        <taxon>Umbelopsidales</taxon>
        <taxon>Umbelopsidaceae</taxon>
        <taxon>Umbelopsis</taxon>
    </lineage>
</organism>
<gene>
    <name evidence="7" type="ORF">INT44_004870</name>
</gene>
<dbReference type="OrthoDB" id="6428749at2759"/>
<evidence type="ECO:0000256" key="1">
    <source>
        <dbReference type="ARBA" id="ARBA00009199"/>
    </source>
</evidence>
<keyword evidence="8" id="KW-1185">Reference proteome</keyword>
<protein>
    <recommendedName>
        <fullName evidence="6">Amidase domain-containing protein</fullName>
    </recommendedName>
</protein>
<feature type="binding site" evidence="4">
    <location>
        <position position="185"/>
    </location>
    <ligand>
        <name>substrate</name>
    </ligand>
</feature>